<evidence type="ECO:0008006" key="5">
    <source>
        <dbReference type="Google" id="ProtNLM"/>
    </source>
</evidence>
<reference evidence="3" key="1">
    <citation type="submission" date="2020-10" db="EMBL/GenBank/DDBJ databases">
        <authorList>
            <person name="Gilroy R."/>
        </authorList>
    </citation>
    <scope>NUCLEOTIDE SEQUENCE</scope>
    <source>
        <strain evidence="3">CHK178-757</strain>
    </source>
</reference>
<proteinExistence type="predicted"/>
<dbReference type="EMBL" id="DVIT01000062">
    <property type="protein sequence ID" value="HIS48712.1"/>
    <property type="molecule type" value="Genomic_DNA"/>
</dbReference>
<protein>
    <recommendedName>
        <fullName evidence="5">Dienelactone hydrolase domain-containing protein</fullName>
    </recommendedName>
</protein>
<dbReference type="Proteomes" id="UP000823927">
    <property type="component" value="Unassembled WGS sequence"/>
</dbReference>
<sequence length="630" mass="67828">MNRLFRRAGGILLVAALAVSMAACSQDAGEGTSSEETTPVAETTADSGSVEDVQSDGSGAETSAKGDETQEPEVSAESVTPDVTVKEVEVSPEDENYYQELLDTEIYNYKLIRNIPTAYDETSYNTYCENANILLTLDPNEIGEVQQGLIEKAADLRSQLVQIQPLEESIWYLWGDSIPYAEDAESLEFTTESYDNSDFVPFVVPYLLDDQSSVKGNMIVIAGGGYSSRGNAGEGWPIAEGFNERGYNCYVLQRRVAPYSADDIWMDMQRSVRVVRSHINSMELGGGDCIAAVGFSGGSATILGAIDMYYGDILPTVTDENYVPDEIDEINSDLDVALCIYGPNYLGGTAYEDPDGFKGLDTENPNIPAMFLAAGENDSTSDDNTILRDSVKDKALVEMHTFANVGHGFGVGLSGTNSTYWMDLADGFIDQVIAGGKAEGEASTEITIPDGYTQYQTFDATFGFGDATVTLAINDDGTQFYAGFTAFEELQELEGTVGDDGTVTVTFDKTGFMSGDAQMIYDSADPDAWQPVGAGSGAASTEIEIPDGYTQYQTFDATFGFGDAAITLAINDDGTQFYAGFVAFEELQELEGIVNDDGTVTVTFDKTGFMSGDAQMIYDSADPDAWQPVE</sequence>
<evidence type="ECO:0000256" key="1">
    <source>
        <dbReference type="SAM" id="MobiDB-lite"/>
    </source>
</evidence>
<evidence type="ECO:0000256" key="2">
    <source>
        <dbReference type="SAM" id="SignalP"/>
    </source>
</evidence>
<dbReference type="InterPro" id="IPR029058">
    <property type="entry name" value="AB_hydrolase_fold"/>
</dbReference>
<feature type="chain" id="PRO_5039259051" description="Dienelactone hydrolase domain-containing protein" evidence="2">
    <location>
        <begin position="26"/>
        <end position="630"/>
    </location>
</feature>
<dbReference type="Gene3D" id="3.40.50.1820">
    <property type="entry name" value="alpha/beta hydrolase"/>
    <property type="match status" value="1"/>
</dbReference>
<evidence type="ECO:0000313" key="4">
    <source>
        <dbReference type="Proteomes" id="UP000823927"/>
    </source>
</evidence>
<accession>A0A9D1F889</accession>
<dbReference type="AlphaFoldDB" id="A0A9D1F889"/>
<dbReference type="SUPFAM" id="SSF53474">
    <property type="entry name" value="alpha/beta-Hydrolases"/>
    <property type="match status" value="1"/>
</dbReference>
<reference evidence="3" key="2">
    <citation type="journal article" date="2021" name="PeerJ">
        <title>Extensive microbial diversity within the chicken gut microbiome revealed by metagenomics and culture.</title>
        <authorList>
            <person name="Gilroy R."/>
            <person name="Ravi A."/>
            <person name="Getino M."/>
            <person name="Pursley I."/>
            <person name="Horton D.L."/>
            <person name="Alikhan N.F."/>
            <person name="Baker D."/>
            <person name="Gharbi K."/>
            <person name="Hall N."/>
            <person name="Watson M."/>
            <person name="Adriaenssens E.M."/>
            <person name="Foster-Nyarko E."/>
            <person name="Jarju S."/>
            <person name="Secka A."/>
            <person name="Antonio M."/>
            <person name="Oren A."/>
            <person name="Chaudhuri R.R."/>
            <person name="La Ragione R."/>
            <person name="Hildebrand F."/>
            <person name="Pallen M.J."/>
        </authorList>
    </citation>
    <scope>NUCLEOTIDE SEQUENCE</scope>
    <source>
        <strain evidence="3">CHK178-757</strain>
    </source>
</reference>
<name>A0A9D1F889_9FIRM</name>
<feature type="region of interest" description="Disordered" evidence="1">
    <location>
        <begin position="26"/>
        <end position="83"/>
    </location>
</feature>
<dbReference type="PROSITE" id="PS51257">
    <property type="entry name" value="PROKAR_LIPOPROTEIN"/>
    <property type="match status" value="1"/>
</dbReference>
<feature type="compositionally biased region" description="Polar residues" evidence="1">
    <location>
        <begin position="31"/>
        <end position="47"/>
    </location>
</feature>
<comment type="caution">
    <text evidence="3">The sequence shown here is derived from an EMBL/GenBank/DDBJ whole genome shotgun (WGS) entry which is preliminary data.</text>
</comment>
<feature type="signal peptide" evidence="2">
    <location>
        <begin position="1"/>
        <end position="25"/>
    </location>
</feature>
<organism evidence="3 4">
    <name type="scientific">Candidatus Scybalocola faecigallinarum</name>
    <dbReference type="NCBI Taxonomy" id="2840941"/>
    <lineage>
        <taxon>Bacteria</taxon>
        <taxon>Bacillati</taxon>
        <taxon>Bacillota</taxon>
        <taxon>Clostridia</taxon>
        <taxon>Lachnospirales</taxon>
        <taxon>Lachnospiraceae</taxon>
        <taxon>Lachnospiraceae incertae sedis</taxon>
        <taxon>Candidatus Scybalocola (ex Gilroy et al. 2021)</taxon>
    </lineage>
</organism>
<gene>
    <name evidence="3" type="ORF">IAB46_14410</name>
</gene>
<keyword evidence="2" id="KW-0732">Signal</keyword>
<evidence type="ECO:0000313" key="3">
    <source>
        <dbReference type="EMBL" id="HIS48712.1"/>
    </source>
</evidence>